<gene>
    <name evidence="3" type="ORF">R3P38DRAFT_1415010</name>
</gene>
<feature type="domain" description="PPM-type phosphatase" evidence="2">
    <location>
        <begin position="44"/>
        <end position="323"/>
    </location>
</feature>
<dbReference type="SMART" id="SM00332">
    <property type="entry name" value="PP2Cc"/>
    <property type="match status" value="1"/>
</dbReference>
<comment type="similarity">
    <text evidence="1">Belongs to the PP2C family.</text>
</comment>
<evidence type="ECO:0000259" key="2">
    <source>
        <dbReference type="PROSITE" id="PS51746"/>
    </source>
</evidence>
<dbReference type="SUPFAM" id="SSF81606">
    <property type="entry name" value="PP2C-like"/>
    <property type="match status" value="1"/>
</dbReference>
<comment type="caution">
    <text evidence="3">The sequence shown here is derived from an EMBL/GenBank/DDBJ whole genome shotgun (WGS) entry which is preliminary data.</text>
</comment>
<dbReference type="Gene3D" id="3.60.40.10">
    <property type="entry name" value="PPM-type phosphatase domain"/>
    <property type="match status" value="1"/>
</dbReference>
<name>A0AAW0AP75_9AGAR</name>
<dbReference type="GO" id="GO:0046872">
    <property type="term" value="F:metal ion binding"/>
    <property type="evidence" value="ECO:0007669"/>
    <property type="project" value="UniProtKB-UniRule"/>
</dbReference>
<comment type="catalytic activity">
    <reaction evidence="1">
        <text>O-phospho-L-threonyl-[protein] + H2O = L-threonyl-[protein] + phosphate</text>
        <dbReference type="Rhea" id="RHEA:47004"/>
        <dbReference type="Rhea" id="RHEA-COMP:11060"/>
        <dbReference type="Rhea" id="RHEA-COMP:11605"/>
        <dbReference type="ChEBI" id="CHEBI:15377"/>
        <dbReference type="ChEBI" id="CHEBI:30013"/>
        <dbReference type="ChEBI" id="CHEBI:43474"/>
        <dbReference type="ChEBI" id="CHEBI:61977"/>
        <dbReference type="EC" id="3.1.3.16"/>
    </reaction>
</comment>
<comment type="cofactor">
    <cofactor evidence="1">
        <name>Mg(2+)</name>
        <dbReference type="ChEBI" id="CHEBI:18420"/>
    </cofactor>
</comment>
<proteinExistence type="inferred from homology"/>
<protein>
    <recommendedName>
        <fullName evidence="1">Protein phosphatase</fullName>
        <ecNumber evidence="1">3.1.3.16</ecNumber>
    </recommendedName>
</protein>
<keyword evidence="4" id="KW-1185">Reference proteome</keyword>
<dbReference type="Proteomes" id="UP001362999">
    <property type="component" value="Unassembled WGS sequence"/>
</dbReference>
<dbReference type="PROSITE" id="PS51746">
    <property type="entry name" value="PPM_2"/>
    <property type="match status" value="1"/>
</dbReference>
<organism evidence="3 4">
    <name type="scientific">Favolaschia claudopus</name>
    <dbReference type="NCBI Taxonomy" id="2862362"/>
    <lineage>
        <taxon>Eukaryota</taxon>
        <taxon>Fungi</taxon>
        <taxon>Dikarya</taxon>
        <taxon>Basidiomycota</taxon>
        <taxon>Agaricomycotina</taxon>
        <taxon>Agaricomycetes</taxon>
        <taxon>Agaricomycetidae</taxon>
        <taxon>Agaricales</taxon>
        <taxon>Marasmiineae</taxon>
        <taxon>Mycenaceae</taxon>
        <taxon>Favolaschia</taxon>
    </lineage>
</organism>
<dbReference type="PANTHER" id="PTHR12320:SF1">
    <property type="entry name" value="PROTEIN PHOSPHATASE PTC7 HOMOLOG"/>
    <property type="match status" value="1"/>
</dbReference>
<evidence type="ECO:0000313" key="4">
    <source>
        <dbReference type="Proteomes" id="UP001362999"/>
    </source>
</evidence>
<accession>A0AAW0AP75</accession>
<evidence type="ECO:0000256" key="1">
    <source>
        <dbReference type="RuleBase" id="RU366020"/>
    </source>
</evidence>
<dbReference type="SMART" id="SM00331">
    <property type="entry name" value="PP2C_SIG"/>
    <property type="match status" value="1"/>
</dbReference>
<dbReference type="EMBL" id="JAWWNJ010000055">
    <property type="protein sequence ID" value="KAK7014866.1"/>
    <property type="molecule type" value="Genomic_DNA"/>
</dbReference>
<comment type="cofactor">
    <cofactor evidence="1">
        <name>Mn(2+)</name>
        <dbReference type="ChEBI" id="CHEBI:29035"/>
    </cofactor>
</comment>
<keyword evidence="1" id="KW-0464">Manganese</keyword>
<comment type="catalytic activity">
    <reaction evidence="1">
        <text>O-phospho-L-seryl-[protein] + H2O = L-seryl-[protein] + phosphate</text>
        <dbReference type="Rhea" id="RHEA:20629"/>
        <dbReference type="Rhea" id="RHEA-COMP:9863"/>
        <dbReference type="Rhea" id="RHEA-COMP:11604"/>
        <dbReference type="ChEBI" id="CHEBI:15377"/>
        <dbReference type="ChEBI" id="CHEBI:29999"/>
        <dbReference type="ChEBI" id="CHEBI:43474"/>
        <dbReference type="ChEBI" id="CHEBI:83421"/>
        <dbReference type="EC" id="3.1.3.16"/>
    </reaction>
</comment>
<keyword evidence="1" id="KW-0904">Protein phosphatase</keyword>
<dbReference type="EC" id="3.1.3.16" evidence="1"/>
<dbReference type="AlphaFoldDB" id="A0AAW0AP75"/>
<keyword evidence="1" id="KW-0460">Magnesium</keyword>
<dbReference type="InterPro" id="IPR036457">
    <property type="entry name" value="PPM-type-like_dom_sf"/>
</dbReference>
<evidence type="ECO:0000313" key="3">
    <source>
        <dbReference type="EMBL" id="KAK7014866.1"/>
    </source>
</evidence>
<dbReference type="PANTHER" id="PTHR12320">
    <property type="entry name" value="PROTEIN PHOSPHATASE 2C"/>
    <property type="match status" value="1"/>
</dbReference>
<dbReference type="GO" id="GO:0004722">
    <property type="term" value="F:protein serine/threonine phosphatase activity"/>
    <property type="evidence" value="ECO:0007669"/>
    <property type="project" value="UniProtKB-EC"/>
</dbReference>
<reference evidence="3 4" key="1">
    <citation type="journal article" date="2024" name="J Genomics">
        <title>Draft genome sequencing and assembly of Favolaschia claudopus CIRM-BRFM 2984 isolated from oak limbs.</title>
        <authorList>
            <person name="Navarro D."/>
            <person name="Drula E."/>
            <person name="Chaduli D."/>
            <person name="Cazenave R."/>
            <person name="Ahrendt S."/>
            <person name="Wang J."/>
            <person name="Lipzen A."/>
            <person name="Daum C."/>
            <person name="Barry K."/>
            <person name="Grigoriev I.V."/>
            <person name="Favel A."/>
            <person name="Rosso M.N."/>
            <person name="Martin F."/>
        </authorList>
    </citation>
    <scope>NUCLEOTIDE SEQUENCE [LARGE SCALE GENOMIC DNA]</scope>
    <source>
        <strain evidence="3 4">CIRM-BRFM 2984</strain>
    </source>
</reference>
<dbReference type="InterPro" id="IPR001932">
    <property type="entry name" value="PPM-type_phosphatase-like_dom"/>
</dbReference>
<sequence length="327" mass="36058">MIRRPYIFHSAAEWAAKPPWKDAPKPKFTFPANSPIRSWRDKSLARLSSQSQPRSAGEDFLLCTNMQRNSGLSIGVADGVGGWIDQGIDCSIFSTTLLFYCRKHFENGWAGEPEIDPSRLRTASNVSSEGVEMTPLNALQLAYQDLLADESVIAGSSTASLLTLNASSGLLRSANLGDSGFCIVRSSAMFYNSPPQTHFFNCPWQLSKFNDPGDKIVSINDSPRAAQEYSTRLIDGDIIIAYTDGLSDNVFPDDILKICALVMQGLEPDEAKVQNLARSLVHYAQKRMDGLGITPFELEARRHRKQVWRGGKVDDVTVVVALVKETP</sequence>
<keyword evidence="1" id="KW-0479">Metal-binding</keyword>
<keyword evidence="1" id="KW-0378">Hydrolase</keyword>
<dbReference type="InterPro" id="IPR039123">
    <property type="entry name" value="PPTC7"/>
</dbReference>